<dbReference type="RefSeq" id="WP_285606475.1">
    <property type="nucleotide sequence ID" value="NZ_BSDC01000001.1"/>
</dbReference>
<dbReference type="GO" id="GO:0008233">
    <property type="term" value="F:peptidase activity"/>
    <property type="evidence" value="ECO:0007669"/>
    <property type="project" value="UniProtKB-KW"/>
</dbReference>
<comment type="caution">
    <text evidence="2">The sequence shown here is derived from an EMBL/GenBank/DDBJ whole genome shotgun (WGS) entry which is preliminary data.</text>
</comment>
<reference evidence="2" key="1">
    <citation type="journal article" date="2023" name="Antonie Van Leeuwenhoek">
        <title>Mesoterricola silvestris gen. nov., sp. nov., Mesoterricola sediminis sp. nov., Geothrix oryzae sp. nov., Geothrix edaphica sp. nov., Geothrix rubra sp. nov., and Geothrix limicola sp. nov., six novel members of Acidobacteriota isolated from soils.</title>
        <authorList>
            <person name="Itoh H."/>
            <person name="Sugisawa Y."/>
            <person name="Mise K."/>
            <person name="Xu Z."/>
            <person name="Kuniyasu M."/>
            <person name="Ushijima N."/>
            <person name="Kawano K."/>
            <person name="Kobayashi E."/>
            <person name="Shiratori Y."/>
            <person name="Masuda Y."/>
            <person name="Senoo K."/>
        </authorList>
    </citation>
    <scope>NUCLEOTIDE SEQUENCE</scope>
    <source>
        <strain evidence="2">Red802</strain>
    </source>
</reference>
<dbReference type="Pfam" id="PF13365">
    <property type="entry name" value="Trypsin_2"/>
    <property type="match status" value="1"/>
</dbReference>
<dbReference type="InterPro" id="IPR009003">
    <property type="entry name" value="Peptidase_S1_PA"/>
</dbReference>
<dbReference type="PANTHER" id="PTHR43019:SF23">
    <property type="entry name" value="PROTEASE DO-LIKE 5, CHLOROPLASTIC"/>
    <property type="match status" value="1"/>
</dbReference>
<dbReference type="SUPFAM" id="SSF50494">
    <property type="entry name" value="Trypsin-like serine proteases"/>
    <property type="match status" value="1"/>
</dbReference>
<accession>A0ABQ5PVE6</accession>
<keyword evidence="3" id="KW-1185">Reference proteome</keyword>
<feature type="signal peptide" evidence="1">
    <location>
        <begin position="1"/>
        <end position="20"/>
    </location>
</feature>
<dbReference type="PANTHER" id="PTHR43019">
    <property type="entry name" value="SERINE ENDOPROTEASE DEGS"/>
    <property type="match status" value="1"/>
</dbReference>
<evidence type="ECO:0000313" key="3">
    <source>
        <dbReference type="Proteomes" id="UP001165044"/>
    </source>
</evidence>
<keyword evidence="2" id="KW-0645">Protease</keyword>
<feature type="chain" id="PRO_5045238982" evidence="1">
    <location>
        <begin position="21"/>
        <end position="680"/>
    </location>
</feature>
<keyword evidence="1" id="KW-0732">Signal</keyword>
<dbReference type="GO" id="GO:0006508">
    <property type="term" value="P:proteolysis"/>
    <property type="evidence" value="ECO:0007669"/>
    <property type="project" value="UniProtKB-KW"/>
</dbReference>
<protein>
    <submittedName>
        <fullName evidence="2">Serine protease</fullName>
    </submittedName>
</protein>
<dbReference type="EMBL" id="BSDC01000001">
    <property type="protein sequence ID" value="GLH66357.1"/>
    <property type="molecule type" value="Genomic_DNA"/>
</dbReference>
<keyword evidence="2" id="KW-0378">Hydrolase</keyword>
<dbReference type="Gene3D" id="2.40.10.120">
    <property type="match status" value="1"/>
</dbReference>
<name>A0ABQ5PVE6_9BACT</name>
<dbReference type="Proteomes" id="UP001165044">
    <property type="component" value="Unassembled WGS sequence"/>
</dbReference>
<organism evidence="2 3">
    <name type="scientific">Geothrix edaphica</name>
    <dbReference type="NCBI Taxonomy" id="2927976"/>
    <lineage>
        <taxon>Bacteria</taxon>
        <taxon>Pseudomonadati</taxon>
        <taxon>Acidobacteriota</taxon>
        <taxon>Holophagae</taxon>
        <taxon>Holophagales</taxon>
        <taxon>Holophagaceae</taxon>
        <taxon>Geothrix</taxon>
    </lineage>
</organism>
<evidence type="ECO:0000256" key="1">
    <source>
        <dbReference type="SAM" id="SignalP"/>
    </source>
</evidence>
<gene>
    <name evidence="2" type="ORF">GETHED_07210</name>
</gene>
<evidence type="ECO:0000313" key="2">
    <source>
        <dbReference type="EMBL" id="GLH66357.1"/>
    </source>
</evidence>
<proteinExistence type="predicted"/>
<sequence length="680" mass="75713">MRLLAALLLPALLLGPILRAQETALAPAVKARVTEASFEVVVLRPDPDKDPVSYEKELPWDLVPFNIRNDRYISIGTAFAVSKTELVTAHHVFKPVHASMGYQTCFIRDAKQNVWEVDQILALDEQRDVIRFTVKGRTFDRWLDLRPGFQVNETVFTVGNAYGEGLVIRPGEVIGTLPEPMRGAWSILKSSAGVNPGNSGGPLVDPQGRVVGLVQGKKDNICYSLPTDELKAVKANTAAFDNKISFSFALFPENSKALDRTFNLPLPRRYADLRKELAARESAFYTQSMDNLFSSLGAELFPGGEASEAAIGDIPTSTDPEVIFRDKTTKTWSISGLEYKSNEIPKNGRLRYAQANGVYLFRIHRPDGVSLADLLAKPKLTMDLLLKGAQVTRTVGGQDIRVTSFGQPYQIQPHIDRFGRPWQQAIWFTPYDDGTVLTYTTVVPSGVVMAVKFVDSSSLMPWLYDLSKFLDYTYVPYGGKLSDWVEYLQHREQVPSALKDMAFTFKEGRSLHLQALWAKLDLDASHVDLSPKAFLILNMGFSRRGEDVAWDLRRVSISEDEEDNYFVVLKHIHPTPGVPEGDQKHWKEIAKQRHPYTQRTFEEDGASRIAAVHPAFLKPGAAPAESPDLYTLYLARVGKVDDKEMQTRIQALLRAITPVNGASGIQVVRTQAPAAPAAAR</sequence>